<feature type="chain" id="PRO_5044771865" evidence="2">
    <location>
        <begin position="25"/>
        <end position="278"/>
    </location>
</feature>
<keyword evidence="1" id="KW-1133">Transmembrane helix</keyword>
<proteinExistence type="predicted"/>
<feature type="signal peptide" evidence="2">
    <location>
        <begin position="1"/>
        <end position="24"/>
    </location>
</feature>
<keyword evidence="4" id="KW-1185">Reference proteome</keyword>
<feature type="transmembrane region" description="Helical" evidence="1">
    <location>
        <begin position="250"/>
        <end position="268"/>
    </location>
</feature>
<evidence type="ECO:0000256" key="1">
    <source>
        <dbReference type="SAM" id="Phobius"/>
    </source>
</evidence>
<dbReference type="EMBL" id="JAUDFV010000155">
    <property type="protein sequence ID" value="KAL2715057.1"/>
    <property type="molecule type" value="Genomic_DNA"/>
</dbReference>
<keyword evidence="1" id="KW-0472">Membrane</keyword>
<feature type="transmembrane region" description="Helical" evidence="1">
    <location>
        <begin position="180"/>
        <end position="198"/>
    </location>
</feature>
<organism evidence="3 4">
    <name type="scientific">Vespula squamosa</name>
    <name type="common">Southern yellow jacket</name>
    <name type="synonym">Wasp</name>
    <dbReference type="NCBI Taxonomy" id="30214"/>
    <lineage>
        <taxon>Eukaryota</taxon>
        <taxon>Metazoa</taxon>
        <taxon>Ecdysozoa</taxon>
        <taxon>Arthropoda</taxon>
        <taxon>Hexapoda</taxon>
        <taxon>Insecta</taxon>
        <taxon>Pterygota</taxon>
        <taxon>Neoptera</taxon>
        <taxon>Endopterygota</taxon>
        <taxon>Hymenoptera</taxon>
        <taxon>Apocrita</taxon>
        <taxon>Aculeata</taxon>
        <taxon>Vespoidea</taxon>
        <taxon>Vespidae</taxon>
        <taxon>Vespinae</taxon>
        <taxon>Vespula</taxon>
    </lineage>
</organism>
<evidence type="ECO:0000313" key="4">
    <source>
        <dbReference type="Proteomes" id="UP001607302"/>
    </source>
</evidence>
<dbReference type="AlphaFoldDB" id="A0ABD2A3X3"/>
<gene>
    <name evidence="3" type="ORF">V1478_014755</name>
</gene>
<name>A0ABD2A3X3_VESSQ</name>
<sequence>MNWRKCILALEFFLLIFIVYIARAEDRIREKRKAINKPDNSNDFVGFDRDMVVNTIRNAVIIQAPIRRTVCGYGHENSLDMNVRLHWTVSRDIKSTKSVITEHLPRMKLIKFDFLFLFFYIISLIIGISTYPTEKPKESKRFLRFNQNVRMTSIINVPLHCPPDKIGLLKSTYVDKQKKLVALLFALPIAYVSFISSVPKTSLCLYRMEIFLIPDDAEARRKPIKQASNRFLIDRANLLNDQDENNIDRSLVRIVIVVVTAAAAALRLSDLIIKINYM</sequence>
<reference evidence="3 4" key="1">
    <citation type="journal article" date="2024" name="Ann. Entomol. Soc. Am.">
        <title>Genomic analyses of the southern and eastern yellowjacket wasps (Hymenoptera: Vespidae) reveal evolutionary signatures of social life.</title>
        <authorList>
            <person name="Catto M.A."/>
            <person name="Caine P.B."/>
            <person name="Orr S.E."/>
            <person name="Hunt B.G."/>
            <person name="Goodisman M.A.D."/>
        </authorList>
    </citation>
    <scope>NUCLEOTIDE SEQUENCE [LARGE SCALE GENOMIC DNA]</scope>
    <source>
        <strain evidence="3">233</strain>
        <tissue evidence="3">Head and thorax</tissue>
    </source>
</reference>
<keyword evidence="1" id="KW-0812">Transmembrane</keyword>
<evidence type="ECO:0000256" key="2">
    <source>
        <dbReference type="SAM" id="SignalP"/>
    </source>
</evidence>
<protein>
    <submittedName>
        <fullName evidence="3">Uncharacterized protein</fullName>
    </submittedName>
</protein>
<evidence type="ECO:0000313" key="3">
    <source>
        <dbReference type="EMBL" id="KAL2715057.1"/>
    </source>
</evidence>
<dbReference type="Proteomes" id="UP001607302">
    <property type="component" value="Unassembled WGS sequence"/>
</dbReference>
<comment type="caution">
    <text evidence="3">The sequence shown here is derived from an EMBL/GenBank/DDBJ whole genome shotgun (WGS) entry which is preliminary data.</text>
</comment>
<accession>A0ABD2A3X3</accession>
<keyword evidence="2" id="KW-0732">Signal</keyword>
<feature type="transmembrane region" description="Helical" evidence="1">
    <location>
        <begin position="114"/>
        <end position="131"/>
    </location>
</feature>